<feature type="region of interest" description="Disordered" evidence="1">
    <location>
        <begin position="198"/>
        <end position="236"/>
    </location>
</feature>
<dbReference type="Proteomes" id="UP000253868">
    <property type="component" value="Chromosome"/>
</dbReference>
<dbReference type="EMBL" id="CP031194">
    <property type="protein sequence ID" value="AXG81884.1"/>
    <property type="molecule type" value="Genomic_DNA"/>
</dbReference>
<feature type="compositionally biased region" description="Basic and acidic residues" evidence="1">
    <location>
        <begin position="207"/>
        <end position="219"/>
    </location>
</feature>
<protein>
    <submittedName>
        <fullName evidence="2">Uncharacterized protein</fullName>
    </submittedName>
</protein>
<gene>
    <name evidence="2" type="ORF">DVK44_33820</name>
</gene>
<dbReference type="AlphaFoldDB" id="A0A345HYW0"/>
<keyword evidence="3" id="KW-1185">Reference proteome</keyword>
<dbReference type="KEGG" id="spad:DVK44_33820"/>
<proteinExistence type="predicted"/>
<evidence type="ECO:0000313" key="2">
    <source>
        <dbReference type="EMBL" id="AXG81884.1"/>
    </source>
</evidence>
<organism evidence="2 3">
    <name type="scientific">Streptomyces paludis</name>
    <dbReference type="NCBI Taxonomy" id="2282738"/>
    <lineage>
        <taxon>Bacteria</taxon>
        <taxon>Bacillati</taxon>
        <taxon>Actinomycetota</taxon>
        <taxon>Actinomycetes</taxon>
        <taxon>Kitasatosporales</taxon>
        <taxon>Streptomycetaceae</taxon>
        <taxon>Streptomyces</taxon>
    </lineage>
</organism>
<reference evidence="3" key="1">
    <citation type="submission" date="2018-07" db="EMBL/GenBank/DDBJ databases">
        <authorList>
            <person name="Zhao J."/>
        </authorList>
    </citation>
    <scope>NUCLEOTIDE SEQUENCE [LARGE SCALE GENOMIC DNA]</scope>
    <source>
        <strain evidence="3">GSSD-12</strain>
    </source>
</reference>
<accession>A0A345HYW0</accession>
<sequence>MAETRTPDLFDRLLARAGAVSRPDTVVPLARPRLAMPFEQLSAAPLTETEVEIDATAPSRPVVRALAAPPATAQAGPQGASAPRPPVLSRIERAVRSIDTVRTVSAGPSGVAQAAASAVLRSVVERLVPSHAVARAVEEPAYRGPVADTPARTPSLGPMTAGRTASAALPSVPRTDVGVRRLEAQATQAEPSVQVSIGRLEVTTAAHEPKRERTGRTGRPEPAVGLEAFLDRQEAT</sequence>
<feature type="region of interest" description="Disordered" evidence="1">
    <location>
        <begin position="144"/>
        <end position="166"/>
    </location>
</feature>
<evidence type="ECO:0000313" key="3">
    <source>
        <dbReference type="Proteomes" id="UP000253868"/>
    </source>
</evidence>
<evidence type="ECO:0000256" key="1">
    <source>
        <dbReference type="SAM" id="MobiDB-lite"/>
    </source>
</evidence>
<name>A0A345HYW0_9ACTN</name>
<dbReference type="OrthoDB" id="4250485at2"/>
<dbReference type="RefSeq" id="WP_114664424.1">
    <property type="nucleotide sequence ID" value="NZ_CP031194.1"/>
</dbReference>